<comment type="caution">
    <text evidence="1">The sequence shown here is derived from an EMBL/GenBank/DDBJ whole genome shotgun (WGS) entry which is preliminary data.</text>
</comment>
<dbReference type="EMBL" id="JACXJA010000001">
    <property type="protein sequence ID" value="MBD2860629.1"/>
    <property type="molecule type" value="Genomic_DNA"/>
</dbReference>
<proteinExistence type="predicted"/>
<protein>
    <submittedName>
        <fullName evidence="1">Histidine phosphatase family protein</fullName>
    </submittedName>
</protein>
<reference evidence="1" key="1">
    <citation type="submission" date="2020-09" db="EMBL/GenBank/DDBJ databases">
        <title>A novel bacterium of genus Paenibacillus, isolated from South China Sea.</title>
        <authorList>
            <person name="Huang H."/>
            <person name="Mo K."/>
            <person name="Hu Y."/>
        </authorList>
    </citation>
    <scope>NUCLEOTIDE SEQUENCE</scope>
    <source>
        <strain evidence="1">IB182363</strain>
    </source>
</reference>
<evidence type="ECO:0000313" key="2">
    <source>
        <dbReference type="Proteomes" id="UP000639396"/>
    </source>
</evidence>
<dbReference type="Proteomes" id="UP000639396">
    <property type="component" value="Unassembled WGS sequence"/>
</dbReference>
<dbReference type="SUPFAM" id="SSF53254">
    <property type="entry name" value="Phosphoglycerate mutase-like"/>
    <property type="match status" value="1"/>
</dbReference>
<accession>A0A927GYN5</accession>
<dbReference type="RefSeq" id="WP_190923903.1">
    <property type="nucleotide sequence ID" value="NZ_JACXJA010000001.1"/>
</dbReference>
<name>A0A927GYN5_9BACL</name>
<dbReference type="SMART" id="SM00855">
    <property type="entry name" value="PGAM"/>
    <property type="match status" value="1"/>
</dbReference>
<dbReference type="InterPro" id="IPR013078">
    <property type="entry name" value="His_Pase_superF_clade-1"/>
</dbReference>
<dbReference type="Pfam" id="PF00300">
    <property type="entry name" value="His_Phos_1"/>
    <property type="match status" value="1"/>
</dbReference>
<organism evidence="1 2">
    <name type="scientific">Paenibacillus oceani</name>
    <dbReference type="NCBI Taxonomy" id="2772510"/>
    <lineage>
        <taxon>Bacteria</taxon>
        <taxon>Bacillati</taxon>
        <taxon>Bacillota</taxon>
        <taxon>Bacilli</taxon>
        <taxon>Bacillales</taxon>
        <taxon>Paenibacillaceae</taxon>
        <taxon>Paenibacillus</taxon>
    </lineage>
</organism>
<keyword evidence="2" id="KW-1185">Reference proteome</keyword>
<sequence>MKLLMIRHADPDYPNDTITAQGHREAQALAQALKQRGRYDRIYSSPINRAVHTAQYTADAMQSSVILQPWAAELSCPATDANGALLAGWDVPGETVRSNYPVLDHAAYMAQPPYSAFSPRIEQVRTDSDAFFLRHGYKREGGVYRIVEPNQECNLLFCHLGFGMTLLSVLLELPLPLVWSGFFLPPSSVTTIVMEQRSAELAVPRCVGLGDVSHLRLADLSVSNAGLNIHSSESPL</sequence>
<dbReference type="Gene3D" id="3.40.50.1240">
    <property type="entry name" value="Phosphoglycerate mutase-like"/>
    <property type="match status" value="1"/>
</dbReference>
<dbReference type="InterPro" id="IPR029033">
    <property type="entry name" value="His_PPase_superfam"/>
</dbReference>
<gene>
    <name evidence="1" type="ORF">IDH45_01335</name>
</gene>
<dbReference type="CDD" id="cd07040">
    <property type="entry name" value="HP"/>
    <property type="match status" value="1"/>
</dbReference>
<dbReference type="AlphaFoldDB" id="A0A927GYN5"/>
<evidence type="ECO:0000313" key="1">
    <source>
        <dbReference type="EMBL" id="MBD2860629.1"/>
    </source>
</evidence>